<dbReference type="NCBIfam" id="TIGR00116">
    <property type="entry name" value="tsf"/>
    <property type="match status" value="1"/>
</dbReference>
<keyword evidence="9" id="KW-1185">Reference proteome</keyword>
<keyword evidence="5 6" id="KW-0648">Protein biosynthesis</keyword>
<dbReference type="FunFam" id="1.10.286.20:FF:000001">
    <property type="entry name" value="Elongation factor Ts"/>
    <property type="match status" value="1"/>
</dbReference>
<comment type="similarity">
    <text evidence="1 6">Belongs to the EF-Ts family.</text>
</comment>
<evidence type="ECO:0000256" key="6">
    <source>
        <dbReference type="HAMAP-Rule" id="MF_00050"/>
    </source>
</evidence>
<dbReference type="SUPFAM" id="SSF54713">
    <property type="entry name" value="Elongation factor Ts (EF-Ts), dimerisation domain"/>
    <property type="match status" value="2"/>
</dbReference>
<dbReference type="InterPro" id="IPR001816">
    <property type="entry name" value="Transl_elong_EFTs/EF1B"/>
</dbReference>
<dbReference type="OrthoDB" id="9808348at2"/>
<comment type="function">
    <text evidence="6">Associates with the EF-Tu.GDP complex and induces the exchange of GDP to GTP. It remains bound to the aminoacyl-tRNA.EF-Tu.GTP complex up to the GTP hydrolysis stage on the ribosome.</text>
</comment>
<name>A0A380MM32_9GAMM</name>
<dbReference type="PROSITE" id="PS01126">
    <property type="entry name" value="EF_TS_1"/>
    <property type="match status" value="1"/>
</dbReference>
<dbReference type="HAMAP" id="MF_00050">
    <property type="entry name" value="EF_Ts"/>
    <property type="match status" value="1"/>
</dbReference>
<dbReference type="InterPro" id="IPR014039">
    <property type="entry name" value="Transl_elong_EFTs/EF1B_dimer"/>
</dbReference>
<evidence type="ECO:0000256" key="2">
    <source>
        <dbReference type="ARBA" id="ARBA00016956"/>
    </source>
</evidence>
<gene>
    <name evidence="6 8" type="primary">tsf</name>
    <name evidence="8" type="ORF">NCTC13337_00069</name>
</gene>
<organism evidence="8 9">
    <name type="scientific">Suttonella ornithocola</name>
    <dbReference type="NCBI Taxonomy" id="279832"/>
    <lineage>
        <taxon>Bacteria</taxon>
        <taxon>Pseudomonadati</taxon>
        <taxon>Pseudomonadota</taxon>
        <taxon>Gammaproteobacteria</taxon>
        <taxon>Cardiobacteriales</taxon>
        <taxon>Cardiobacteriaceae</taxon>
        <taxon>Suttonella</taxon>
    </lineage>
</organism>
<protein>
    <recommendedName>
        <fullName evidence="2 6">Elongation factor Ts</fullName>
        <shortName evidence="6">EF-Ts</shortName>
    </recommendedName>
</protein>
<comment type="subcellular location">
    <subcellularLocation>
        <location evidence="6">Cytoplasm</location>
    </subcellularLocation>
</comment>
<dbReference type="InterPro" id="IPR009060">
    <property type="entry name" value="UBA-like_sf"/>
</dbReference>
<keyword evidence="4 6" id="KW-0251">Elongation factor</keyword>
<dbReference type="CDD" id="cd14275">
    <property type="entry name" value="UBA_EF-Ts"/>
    <property type="match status" value="1"/>
</dbReference>
<dbReference type="RefSeq" id="WP_072576207.1">
    <property type="nucleotide sequence ID" value="NZ_LWHB01000056.1"/>
</dbReference>
<dbReference type="Gene3D" id="3.30.479.20">
    <property type="entry name" value="Elongation factor Ts, dimerisation domain"/>
    <property type="match status" value="2"/>
</dbReference>
<accession>A0A380MM32</accession>
<keyword evidence="3 6" id="KW-0963">Cytoplasm</keyword>
<evidence type="ECO:0000313" key="8">
    <source>
        <dbReference type="EMBL" id="SUO93126.1"/>
    </source>
</evidence>
<dbReference type="Gene3D" id="1.10.8.10">
    <property type="entry name" value="DNA helicase RuvA subunit, C-terminal domain"/>
    <property type="match status" value="1"/>
</dbReference>
<dbReference type="EMBL" id="UHIC01000001">
    <property type="protein sequence ID" value="SUO93126.1"/>
    <property type="molecule type" value="Genomic_DNA"/>
</dbReference>
<dbReference type="GO" id="GO:0003746">
    <property type="term" value="F:translation elongation factor activity"/>
    <property type="evidence" value="ECO:0007669"/>
    <property type="project" value="UniProtKB-UniRule"/>
</dbReference>
<sequence>MAISAQLVKELRERTGAGMMECKKALTETNGDIEAAVEHMRKAGLAKADKKAGRVAAEGTLVVSATDDAKVVTLTEVNCETDFVAMGDEFQTFAKKVADIARTKDLADVKALNAAEYEAGKTVDERRRELIAKIGENMNVRRFVTLKSANGIIGSYLHGKKIGVLVEVEGGDAELAKDLAMQIAAGNPIALDAQSLPQDFLDKENEIHRAKAEQSGKPANVIEKMVEGTMRKLFGEVTLLGQKFIKNPDQTIEDLLKSKNAKVVQYVRYELGEGIEKEESDFVAEVMAQAKGQ</sequence>
<dbReference type="PANTHER" id="PTHR11741">
    <property type="entry name" value="ELONGATION FACTOR TS"/>
    <property type="match status" value="1"/>
</dbReference>
<evidence type="ECO:0000256" key="1">
    <source>
        <dbReference type="ARBA" id="ARBA00005532"/>
    </source>
</evidence>
<feature type="region of interest" description="Involved in Mg(2+) ion dislocation from EF-Tu" evidence="6">
    <location>
        <begin position="81"/>
        <end position="84"/>
    </location>
</feature>
<proteinExistence type="inferred from homology"/>
<reference evidence="8 9" key="1">
    <citation type="submission" date="2018-06" db="EMBL/GenBank/DDBJ databases">
        <authorList>
            <consortium name="Pathogen Informatics"/>
            <person name="Doyle S."/>
        </authorList>
    </citation>
    <scope>NUCLEOTIDE SEQUENCE [LARGE SCALE GENOMIC DNA]</scope>
    <source>
        <strain evidence="8 9">NCTC13337</strain>
    </source>
</reference>
<dbReference type="InterPro" id="IPR036402">
    <property type="entry name" value="EF-Ts_dimer_sf"/>
</dbReference>
<evidence type="ECO:0000256" key="4">
    <source>
        <dbReference type="ARBA" id="ARBA00022768"/>
    </source>
</evidence>
<dbReference type="PANTHER" id="PTHR11741:SF0">
    <property type="entry name" value="ELONGATION FACTOR TS, MITOCHONDRIAL"/>
    <property type="match status" value="1"/>
</dbReference>
<dbReference type="InterPro" id="IPR018101">
    <property type="entry name" value="Transl_elong_Ts_CS"/>
</dbReference>
<dbReference type="Proteomes" id="UP000254601">
    <property type="component" value="Unassembled WGS sequence"/>
</dbReference>
<dbReference type="Pfam" id="PF00889">
    <property type="entry name" value="EF_TS"/>
    <property type="match status" value="1"/>
</dbReference>
<dbReference type="AlphaFoldDB" id="A0A380MM32"/>
<feature type="domain" description="Translation elongation factor EFTs/EF1B dimerisation" evidence="7">
    <location>
        <begin position="73"/>
        <end position="273"/>
    </location>
</feature>
<evidence type="ECO:0000256" key="5">
    <source>
        <dbReference type="ARBA" id="ARBA00022917"/>
    </source>
</evidence>
<dbReference type="FunFam" id="1.10.8.10:FF:000001">
    <property type="entry name" value="Elongation factor Ts"/>
    <property type="match status" value="1"/>
</dbReference>
<dbReference type="GO" id="GO:0005737">
    <property type="term" value="C:cytoplasm"/>
    <property type="evidence" value="ECO:0007669"/>
    <property type="project" value="UniProtKB-SubCell"/>
</dbReference>
<evidence type="ECO:0000259" key="7">
    <source>
        <dbReference type="Pfam" id="PF00889"/>
    </source>
</evidence>
<dbReference type="SUPFAM" id="SSF46934">
    <property type="entry name" value="UBA-like"/>
    <property type="match status" value="1"/>
</dbReference>
<evidence type="ECO:0000313" key="9">
    <source>
        <dbReference type="Proteomes" id="UP000254601"/>
    </source>
</evidence>
<evidence type="ECO:0000256" key="3">
    <source>
        <dbReference type="ARBA" id="ARBA00022490"/>
    </source>
</evidence>
<dbReference type="Gene3D" id="1.10.286.20">
    <property type="match status" value="1"/>
</dbReference>